<dbReference type="OrthoDB" id="63984at2"/>
<feature type="transmembrane region" description="Helical" evidence="8">
    <location>
        <begin position="263"/>
        <end position="283"/>
    </location>
</feature>
<evidence type="ECO:0000256" key="2">
    <source>
        <dbReference type="ARBA" id="ARBA00008335"/>
    </source>
</evidence>
<protein>
    <submittedName>
        <fullName evidence="9">Major facilitator transporter</fullName>
    </submittedName>
</protein>
<evidence type="ECO:0000256" key="6">
    <source>
        <dbReference type="ARBA" id="ARBA00022989"/>
    </source>
</evidence>
<evidence type="ECO:0000256" key="4">
    <source>
        <dbReference type="ARBA" id="ARBA00022475"/>
    </source>
</evidence>
<comment type="subcellular location">
    <subcellularLocation>
        <location evidence="1">Cell membrane</location>
        <topology evidence="1">Multi-pass membrane protein</topology>
    </subcellularLocation>
</comment>
<comment type="similarity">
    <text evidence="2">Belongs to the major facilitator superfamily.</text>
</comment>
<dbReference type="PATRIC" id="fig|43658.6.peg.432"/>
<dbReference type="PANTHER" id="PTHR43271:SF1">
    <property type="entry name" value="INNER MEMBRANE TRANSPORT PROTEIN YNFM"/>
    <property type="match status" value="1"/>
</dbReference>
<dbReference type="GO" id="GO:0022857">
    <property type="term" value="F:transmembrane transporter activity"/>
    <property type="evidence" value="ECO:0007669"/>
    <property type="project" value="InterPro"/>
</dbReference>
<gene>
    <name evidence="9" type="ORF">AC626_10845</name>
</gene>
<organism evidence="9 10">
    <name type="scientific">Pseudoalteromonas rubra</name>
    <dbReference type="NCBI Taxonomy" id="43658"/>
    <lineage>
        <taxon>Bacteria</taxon>
        <taxon>Pseudomonadati</taxon>
        <taxon>Pseudomonadota</taxon>
        <taxon>Gammaproteobacteria</taxon>
        <taxon>Alteromonadales</taxon>
        <taxon>Pseudoalteromonadaceae</taxon>
        <taxon>Pseudoalteromonas</taxon>
    </lineage>
</organism>
<evidence type="ECO:0000313" key="10">
    <source>
        <dbReference type="Proteomes" id="UP000036850"/>
    </source>
</evidence>
<dbReference type="InterPro" id="IPR011701">
    <property type="entry name" value="MFS"/>
</dbReference>
<sequence>MSLPHLLLCSVAIFCVLYAPQPLLSVFAHQYQITPAKSGMLMSVTMLPLAIAPICYGLLFTKRNPLKIIKVVMLLLALCCVGFALSGHFQWMLAIRFAEGLLLPAALTAMTGYLGRTYQHSQLKRTMSWYIGSTIVGGYLGRTLAANFAVWFNWQSFYLLNAVMLVLLAWRIKPARAQAVSSQANHPLAYLKPLKQVNLLSLYGAVFCMFFCFAALLNYLPFILSNDYQVSDPRLIGWVYTGYLIGACLSLSTPLLSKLSTSMWQILSGLFALYCLTIVGMLWHHFWLFLVLFTVFCACMFMIHASAAPLANQLSKAEATVTNGAYVSFYYCGGALGSYLPGIIYQRWGLVYFLLTLLFVCSGGLLLVWRNYCQTEPDKASLTHKST</sequence>
<dbReference type="Pfam" id="PF07690">
    <property type="entry name" value="MFS_1"/>
    <property type="match status" value="1"/>
</dbReference>
<keyword evidence="6 8" id="KW-1133">Transmembrane helix</keyword>
<keyword evidence="3" id="KW-0813">Transport</keyword>
<feature type="transmembrane region" description="Helical" evidence="8">
    <location>
        <begin position="127"/>
        <end position="145"/>
    </location>
</feature>
<dbReference type="Proteomes" id="UP000036850">
    <property type="component" value="Unassembled WGS sequence"/>
</dbReference>
<dbReference type="AlphaFoldDB" id="A0A0L0ESN9"/>
<dbReference type="EMBL" id="LFZX01000070">
    <property type="protein sequence ID" value="KNC67429.1"/>
    <property type="molecule type" value="Genomic_DNA"/>
</dbReference>
<proteinExistence type="inferred from homology"/>
<evidence type="ECO:0000256" key="7">
    <source>
        <dbReference type="ARBA" id="ARBA00023136"/>
    </source>
</evidence>
<feature type="transmembrane region" description="Helical" evidence="8">
    <location>
        <begin position="97"/>
        <end position="115"/>
    </location>
</feature>
<feature type="transmembrane region" description="Helical" evidence="8">
    <location>
        <begin position="289"/>
        <end position="311"/>
    </location>
</feature>
<feature type="transmembrane region" description="Helical" evidence="8">
    <location>
        <begin position="350"/>
        <end position="369"/>
    </location>
</feature>
<name>A0A0L0ESN9_9GAMM</name>
<dbReference type="InterPro" id="IPR036259">
    <property type="entry name" value="MFS_trans_sf"/>
</dbReference>
<comment type="caution">
    <text evidence="9">The sequence shown here is derived from an EMBL/GenBank/DDBJ whole genome shotgun (WGS) entry which is preliminary data.</text>
</comment>
<feature type="transmembrane region" description="Helical" evidence="8">
    <location>
        <begin position="200"/>
        <end position="223"/>
    </location>
</feature>
<evidence type="ECO:0000313" key="9">
    <source>
        <dbReference type="EMBL" id="KNC67429.1"/>
    </source>
</evidence>
<keyword evidence="4" id="KW-1003">Cell membrane</keyword>
<evidence type="ECO:0000256" key="5">
    <source>
        <dbReference type="ARBA" id="ARBA00022692"/>
    </source>
</evidence>
<reference evidence="10" key="1">
    <citation type="submission" date="2015-07" db="EMBL/GenBank/DDBJ databases">
        <title>Draft genome sequence of a Pseudoalteromonas rubra strain, OCN096, isolated from Kaneohe Bay, Oahu, Hawaii.</title>
        <authorList>
            <person name="Beurmann S."/>
            <person name="Ushijima B."/>
            <person name="Belcaid M."/>
            <person name="Callahan S.M."/>
            <person name="Aeby G.S."/>
        </authorList>
    </citation>
    <scope>NUCLEOTIDE SEQUENCE [LARGE SCALE GENOMIC DNA]</scope>
    <source>
        <strain evidence="10">OCN096</strain>
    </source>
</reference>
<feature type="transmembrane region" description="Helical" evidence="8">
    <location>
        <begin position="151"/>
        <end position="170"/>
    </location>
</feature>
<evidence type="ECO:0000256" key="8">
    <source>
        <dbReference type="SAM" id="Phobius"/>
    </source>
</evidence>
<dbReference type="SUPFAM" id="SSF103473">
    <property type="entry name" value="MFS general substrate transporter"/>
    <property type="match status" value="1"/>
</dbReference>
<feature type="transmembrane region" description="Helical" evidence="8">
    <location>
        <begin position="41"/>
        <end position="59"/>
    </location>
</feature>
<feature type="transmembrane region" description="Helical" evidence="8">
    <location>
        <begin position="323"/>
        <end position="344"/>
    </location>
</feature>
<dbReference type="Gene3D" id="1.20.1250.20">
    <property type="entry name" value="MFS general substrate transporter like domains"/>
    <property type="match status" value="1"/>
</dbReference>
<evidence type="ECO:0000256" key="1">
    <source>
        <dbReference type="ARBA" id="ARBA00004651"/>
    </source>
</evidence>
<evidence type="ECO:0000256" key="3">
    <source>
        <dbReference type="ARBA" id="ARBA00022448"/>
    </source>
</evidence>
<feature type="transmembrane region" description="Helical" evidence="8">
    <location>
        <begin position="235"/>
        <end position="256"/>
    </location>
</feature>
<dbReference type="PANTHER" id="PTHR43271">
    <property type="entry name" value="BLL2771 PROTEIN"/>
    <property type="match status" value="1"/>
</dbReference>
<keyword evidence="5 8" id="KW-0812">Transmembrane</keyword>
<accession>A0A0L0ESN9</accession>
<feature type="transmembrane region" description="Helical" evidence="8">
    <location>
        <begin position="71"/>
        <end position="91"/>
    </location>
</feature>
<dbReference type="CDD" id="cd17324">
    <property type="entry name" value="MFS_NepI_like"/>
    <property type="match status" value="1"/>
</dbReference>
<dbReference type="GO" id="GO:0005886">
    <property type="term" value="C:plasma membrane"/>
    <property type="evidence" value="ECO:0007669"/>
    <property type="project" value="UniProtKB-SubCell"/>
</dbReference>
<keyword evidence="7 8" id="KW-0472">Membrane</keyword>